<evidence type="ECO:0000313" key="2">
    <source>
        <dbReference type="EMBL" id="CAA6824180.1"/>
    </source>
</evidence>
<dbReference type="InterPro" id="IPR005151">
    <property type="entry name" value="Tail-specific_protease"/>
</dbReference>
<sequence length="452" mass="51825">MKLIFISIIFTLISTTGISQDKVYISTKKAVADINFMIKTIEEIHYNPYFKIEEEQFKKNKDELLNEFDKDSITFKKFMSTGMKLAAQMSGGHTSMDWQNKSLFPELMLYEFIPFTGELSNDNQHFIVTRSTTQDIKKGTLIKSINGISVVDLYKECMSYIGGIQSFKNVTCEKYFPLYLFFTDMISAPYVIELTNTEKELEIAGLDVSTLNVFISQYQEKENYIFEIVEDNIGLISYNSCTDYEIFKVFLEQTFNEIKDKNINKLIIDIRENSGGDSRLNDLLLSYITIIPYRQSSGRYWKVSNQAKLAYKNDPVYEKNFGKAFLKLYDESENLSIIESFDDELIQPIKPKKYFTGKTCFLIGSSTFSSANFLADAIKTYKLSTLIGSATGELTNDFGELINFTLPNSGNYVYVSSTYDIGAIGNPNIFEPVYPDIETNKDALEYALDWMK</sequence>
<evidence type="ECO:0000259" key="1">
    <source>
        <dbReference type="Pfam" id="PF03572"/>
    </source>
</evidence>
<accession>A0A6S6U4I3</accession>
<reference evidence="2" key="1">
    <citation type="submission" date="2020-01" db="EMBL/GenBank/DDBJ databases">
        <authorList>
            <person name="Meier V. D."/>
            <person name="Meier V D."/>
        </authorList>
    </citation>
    <scope>NUCLEOTIDE SEQUENCE</scope>
    <source>
        <strain evidence="2">HLG_WM_MAG_10</strain>
    </source>
</reference>
<dbReference type="GO" id="GO:0008236">
    <property type="term" value="F:serine-type peptidase activity"/>
    <property type="evidence" value="ECO:0007669"/>
    <property type="project" value="InterPro"/>
</dbReference>
<gene>
    <name evidence="2" type="ORF">HELGO_WM48112</name>
</gene>
<dbReference type="EMBL" id="CACVAQ010000341">
    <property type="protein sequence ID" value="CAA6824180.1"/>
    <property type="molecule type" value="Genomic_DNA"/>
</dbReference>
<dbReference type="GO" id="GO:0006508">
    <property type="term" value="P:proteolysis"/>
    <property type="evidence" value="ECO:0007669"/>
    <property type="project" value="InterPro"/>
</dbReference>
<proteinExistence type="predicted"/>
<organism evidence="2">
    <name type="scientific">uncultured Aureispira sp</name>
    <dbReference type="NCBI Taxonomy" id="1331704"/>
    <lineage>
        <taxon>Bacteria</taxon>
        <taxon>Pseudomonadati</taxon>
        <taxon>Bacteroidota</taxon>
        <taxon>Saprospiria</taxon>
        <taxon>Saprospirales</taxon>
        <taxon>Saprospiraceae</taxon>
        <taxon>Aureispira</taxon>
        <taxon>environmental samples</taxon>
    </lineage>
</organism>
<dbReference type="InterPro" id="IPR029045">
    <property type="entry name" value="ClpP/crotonase-like_dom_sf"/>
</dbReference>
<dbReference type="SUPFAM" id="SSF52096">
    <property type="entry name" value="ClpP/crotonase"/>
    <property type="match status" value="1"/>
</dbReference>
<dbReference type="Pfam" id="PF03572">
    <property type="entry name" value="Peptidase_S41"/>
    <property type="match status" value="1"/>
</dbReference>
<dbReference type="Gene3D" id="3.90.226.10">
    <property type="entry name" value="2-enoyl-CoA Hydratase, Chain A, domain 1"/>
    <property type="match status" value="1"/>
</dbReference>
<feature type="domain" description="Tail specific protease" evidence="1">
    <location>
        <begin position="233"/>
        <end position="393"/>
    </location>
</feature>
<protein>
    <recommendedName>
        <fullName evidence="1">Tail specific protease domain-containing protein</fullName>
    </recommendedName>
</protein>
<name>A0A6S6U4I3_9BACT</name>
<dbReference type="AlphaFoldDB" id="A0A6S6U4I3"/>